<dbReference type="EMBL" id="CP013065">
    <property type="protein sequence ID" value="ALM13203.1"/>
    <property type="molecule type" value="Genomic_DNA"/>
</dbReference>
<keyword evidence="1" id="KW-0732">Signal</keyword>
<accession>A0A0S1SHF1</accession>
<accession>A0A0S1SV27</accession>
<organism evidence="2 3">
    <name type="scientific">Candidatus Peribacter riflensis</name>
    <dbReference type="NCBI Taxonomy" id="1735162"/>
    <lineage>
        <taxon>Bacteria</taxon>
        <taxon>Candidatus Peregrinibacteriota</taxon>
        <taxon>Candidatus Peribacteria</taxon>
        <taxon>Candidatus Peribacterales</taxon>
        <taxon>Candidatus Peribacteraceae</taxon>
        <taxon>Candidatus Peribacter</taxon>
    </lineage>
</organism>
<accession>A0A0S1SLJ0</accession>
<feature type="signal peptide" evidence="1">
    <location>
        <begin position="1"/>
        <end position="23"/>
    </location>
</feature>
<dbReference type="KEGG" id="prf:PeribacterA2_0515"/>
<evidence type="ECO:0000313" key="2">
    <source>
        <dbReference type="EMBL" id="ALM13203.1"/>
    </source>
</evidence>
<evidence type="ECO:0000256" key="1">
    <source>
        <dbReference type="SAM" id="SignalP"/>
    </source>
</evidence>
<feature type="chain" id="PRO_5009797869" evidence="1">
    <location>
        <begin position="24"/>
        <end position="130"/>
    </location>
</feature>
<reference evidence="2 3" key="2">
    <citation type="journal article" date="2016" name="PeerJ">
        <title>Analysis of five complete genome sequences for members of the class Peribacteria in the recently recognized Peregrinibacteria bacterial phylum.</title>
        <authorList>
            <person name="Anantharaman K."/>
            <person name="Brown C.T."/>
            <person name="Burstein D."/>
            <person name="Castelle C.J."/>
            <person name="Probst A.J."/>
            <person name="Thomas B.C."/>
            <person name="Williams K.H."/>
            <person name="Banfield J.F."/>
        </authorList>
    </citation>
    <scope>NUCLEOTIDE SEQUENCE [LARGE SCALE GENOMIC DNA]</scope>
    <source>
        <strain evidence="2">RIFOXYD1_FULL_PER-ii_59_16</strain>
    </source>
</reference>
<proteinExistence type="predicted"/>
<protein>
    <submittedName>
        <fullName evidence="2">Uncharacterized protein</fullName>
    </submittedName>
</protein>
<reference evidence="3" key="1">
    <citation type="submission" date="2015-10" db="EMBL/GenBank/DDBJ databases">
        <title>Analysis of five complete genome sequences for members of the class Peribacteria in the recently recognized Peregrinibacteria bacterial phylum.</title>
        <authorList>
            <person name="Anantharaman K."/>
            <person name="Brown C.T."/>
            <person name="Burstein D."/>
            <person name="Castelle C.J."/>
            <person name="Probst A.J."/>
            <person name="Thomas B.C."/>
            <person name="Williams K.H."/>
            <person name="Banfield J.F."/>
        </authorList>
    </citation>
    <scope>NUCLEOTIDE SEQUENCE [LARGE SCALE GENOMIC DNA]</scope>
</reference>
<evidence type="ECO:0000313" key="3">
    <source>
        <dbReference type="Proteomes" id="UP000069135"/>
    </source>
</evidence>
<accession>A0A0S1SQJ2</accession>
<gene>
    <name evidence="2" type="ORF">PeribacterD1_0515</name>
</gene>
<dbReference type="AlphaFoldDB" id="A0A0S1SQJ2"/>
<name>A0A0S1SQJ2_9BACT</name>
<sequence>MKKLLLISATLLPLLFLASKAHAQDYSYDCLCLFSDPNGTCREYTCDAYERRSYYNNDYDRNDYRPCGSSRYCASSTTYRPRYWNTSTSSQYYYNNDSRYDYDWYYRRYSSRTSYYNNQPYYNNNPYYYY</sequence>
<dbReference type="STRING" id="1735162.PeribacterB2_0514"/>
<dbReference type="Proteomes" id="UP000069135">
    <property type="component" value="Chromosome"/>
</dbReference>
<accession>A0A0S1STF9</accession>